<dbReference type="EMBL" id="HBJA01105579">
    <property type="protein sequence ID" value="CAE0825218.1"/>
    <property type="molecule type" value="Transcribed_RNA"/>
</dbReference>
<name>A0A7S4G4S7_9EUGL</name>
<feature type="compositionally biased region" description="Low complexity" evidence="1">
    <location>
        <begin position="525"/>
        <end position="541"/>
    </location>
</feature>
<feature type="region of interest" description="Disordered" evidence="1">
    <location>
        <begin position="1"/>
        <end position="77"/>
    </location>
</feature>
<feature type="compositionally biased region" description="Low complexity" evidence="1">
    <location>
        <begin position="1"/>
        <end position="19"/>
    </location>
</feature>
<feature type="region of interest" description="Disordered" evidence="1">
    <location>
        <begin position="92"/>
        <end position="111"/>
    </location>
</feature>
<sequence length="726" mass="76356">MQQDELVQQQHQQQRVSEQFTQQQMYEAQYATTSTGQTVSQSDGDYNSYPQTAQYNTHGQSMMHTGDNTQGSGSYDASMMSTGYNSSAGFNDANYNAQSPRGSGYETQSAQVGNTGYATQSSAAYQTGTYDGHVAQSGGGGGYGTAQLRGYEATRGSYDKTAQVSGNYAQRSGNYNAQPAYLGGDNHAQTVYGTGGDHDNMQGAGFDPNIVDTAPDYDPNIVDTGDYAEMDSDVMYSGTAYNQPAASFGPITYANPVVSRQQPTAVQSARQPHPTQMAPQTPMPQQAVMPQQTLMQQARTAVPQRAPRAWDDYDQSDLFVSSGQGASGPADLANGALRPADAPQQYGQPVMAVSNPAPVPQTHKAQHVGQGMGMPQNVVGSIPQGAVAPRRMSLPGPSIAAGTTKGNWSVVKSPAAVANASGQMQAGFMPQKALAANNAMIAAGPMPVKPLPANNAMMASAPGPAASTRFTITFNSKTEYDDQMDEGDSGPMPGAMAGVGVGGGRTPRHTVRKRNSQQPARSASQPRPNTQPIQPIQPKPIVWDGATTPVVKQPPGAVQNAPAQDQSMGFVPFLVNVRNSQASSVPAATPGTMLPAVPQTVPVPGKAPGGFMGNVQVSVPSSSGGPQGPPAPARRKIVYTKEPHKSGAPQFKRKRVTQNSLVINFDDDDDDEPLQGDLQSEVHQKMGSSKHDTEMVVPVGGQLGVTKVDPFTKNRIWTAGGDASSW</sequence>
<feature type="compositionally biased region" description="Basic residues" evidence="1">
    <location>
        <begin position="506"/>
        <end position="515"/>
    </location>
</feature>
<feature type="compositionally biased region" description="Polar residues" evidence="1">
    <location>
        <begin position="20"/>
        <end position="77"/>
    </location>
</feature>
<evidence type="ECO:0000313" key="2">
    <source>
        <dbReference type="EMBL" id="CAE0825218.1"/>
    </source>
</evidence>
<organism evidence="2">
    <name type="scientific">Eutreptiella gymnastica</name>
    <dbReference type="NCBI Taxonomy" id="73025"/>
    <lineage>
        <taxon>Eukaryota</taxon>
        <taxon>Discoba</taxon>
        <taxon>Euglenozoa</taxon>
        <taxon>Euglenida</taxon>
        <taxon>Spirocuta</taxon>
        <taxon>Euglenophyceae</taxon>
        <taxon>Eutreptiales</taxon>
        <taxon>Eutreptiaceae</taxon>
        <taxon>Eutreptiella</taxon>
    </lineage>
</organism>
<evidence type="ECO:0000256" key="1">
    <source>
        <dbReference type="SAM" id="MobiDB-lite"/>
    </source>
</evidence>
<protein>
    <submittedName>
        <fullName evidence="2">Uncharacterized protein</fullName>
    </submittedName>
</protein>
<dbReference type="AlphaFoldDB" id="A0A7S4G4S7"/>
<proteinExistence type="predicted"/>
<gene>
    <name evidence="2" type="ORF">EGYM00163_LOCUS36464</name>
</gene>
<reference evidence="2" key="1">
    <citation type="submission" date="2021-01" db="EMBL/GenBank/DDBJ databases">
        <authorList>
            <person name="Corre E."/>
            <person name="Pelletier E."/>
            <person name="Niang G."/>
            <person name="Scheremetjew M."/>
            <person name="Finn R."/>
            <person name="Kale V."/>
            <person name="Holt S."/>
            <person name="Cochrane G."/>
            <person name="Meng A."/>
            <person name="Brown T."/>
            <person name="Cohen L."/>
        </authorList>
    </citation>
    <scope>NUCLEOTIDE SEQUENCE</scope>
    <source>
        <strain evidence="2">CCMP1594</strain>
    </source>
</reference>
<accession>A0A7S4G4S7</accession>
<feature type="region of interest" description="Disordered" evidence="1">
    <location>
        <begin position="480"/>
        <end position="541"/>
    </location>
</feature>